<dbReference type="SUPFAM" id="SSF81383">
    <property type="entry name" value="F-box domain"/>
    <property type="match status" value="1"/>
</dbReference>
<dbReference type="PROSITE" id="PS50181">
    <property type="entry name" value="FBOX"/>
    <property type="match status" value="1"/>
</dbReference>
<dbReference type="InterPro" id="IPR036047">
    <property type="entry name" value="F-box-like_dom_sf"/>
</dbReference>
<sequence length="534" mass="60991">MGACSLVRMMSLLQLDLRILRTLLALSPPPSSHWKFRKHPPLMLMETETVVEILPEPPLMETETVLETLLELPLDVLMDIFSLLELPDLIRASSVCSFWRSAYSTLHNQLGQYKRPQTPCLLYASEADGENVASLYSLAEKRVYKLTLPDPPIRSRHLIGSSHGWLVTADEKSELHLLNPITGQQIALPLAITIEQIEPILDSAGAVNKIKMWDLAPNDDPNEFSDCLYIRAFVFPDPPTGSYIVVIIHSPEQYLSFSRVGDYKWTSLPGENYEQCIHMDGLLYAFTENGGVYTFDLTGSTFTRNIIADELQNYKTDGYTYFVQAPWGDLLQVCRALDFTPEVFIKTKKVLFYKVDVAAKELVEMNGLHDHVLFLGRSQSQCLSTEEYPQLKPNRVYFTDDMTYISKYKNNDRDIGILNLENDNREDVPKLWCNWPNPIWMTPNLTRINMALDKYVQLVFDGLYRSVIYMTWQQIQFEKGLSLVFKPALPFFLNNLERLIMVSSLNGMSVRYSLADNTMESPTRSEGPSCVGFV</sequence>
<dbReference type="PANTHER" id="PTHR44586">
    <property type="entry name" value="F-BOX DOMAIN CONTAINING PROTEIN, EXPRESSED"/>
    <property type="match status" value="1"/>
</dbReference>
<organism evidence="1">
    <name type="scientific">Aegilops tauschii</name>
    <name type="common">Tausch's goatgrass</name>
    <name type="synonym">Aegilops squarrosa</name>
    <dbReference type="NCBI Taxonomy" id="37682"/>
    <lineage>
        <taxon>Eukaryota</taxon>
        <taxon>Viridiplantae</taxon>
        <taxon>Streptophyta</taxon>
        <taxon>Embryophyta</taxon>
        <taxon>Tracheophyta</taxon>
        <taxon>Spermatophyta</taxon>
        <taxon>Magnoliopsida</taxon>
        <taxon>Liliopsida</taxon>
        <taxon>Poales</taxon>
        <taxon>Poaceae</taxon>
        <taxon>BOP clade</taxon>
        <taxon>Pooideae</taxon>
        <taxon>Triticodae</taxon>
        <taxon>Triticeae</taxon>
        <taxon>Triticinae</taxon>
        <taxon>Aegilops</taxon>
    </lineage>
</organism>
<dbReference type="AlphaFoldDB" id="M8BPF9"/>
<dbReference type="Pfam" id="PF03478">
    <property type="entry name" value="Beta-prop_KIB1-4"/>
    <property type="match status" value="1"/>
</dbReference>
<dbReference type="CDD" id="cd09917">
    <property type="entry name" value="F-box_SF"/>
    <property type="match status" value="1"/>
</dbReference>
<accession>M8BPF9</accession>
<name>M8BPF9_AEGTA</name>
<dbReference type="InterPro" id="IPR005174">
    <property type="entry name" value="KIB1-4_b-propeller"/>
</dbReference>
<evidence type="ECO:0000313" key="1">
    <source>
        <dbReference type="EnsemblPlants" id="EMT26900"/>
    </source>
</evidence>
<dbReference type="PANTHER" id="PTHR44586:SF14">
    <property type="entry name" value="F-BOX DOMAIN CONTAINING PROTEIN, EXPRESSED"/>
    <property type="match status" value="1"/>
</dbReference>
<dbReference type="ExpressionAtlas" id="M8BPF9">
    <property type="expression patterns" value="baseline"/>
</dbReference>
<dbReference type="SUPFAM" id="SSF69322">
    <property type="entry name" value="Tricorn protease domain 2"/>
    <property type="match status" value="1"/>
</dbReference>
<protein>
    <submittedName>
        <fullName evidence="1">Uncharacterized protein</fullName>
    </submittedName>
</protein>
<reference evidence="1" key="1">
    <citation type="submission" date="2015-06" db="UniProtKB">
        <authorList>
            <consortium name="EnsemblPlants"/>
        </authorList>
    </citation>
    <scope>IDENTIFICATION</scope>
</reference>
<dbReference type="Pfam" id="PF12937">
    <property type="entry name" value="F-box-like"/>
    <property type="match status" value="1"/>
</dbReference>
<dbReference type="SMART" id="SM00256">
    <property type="entry name" value="FBOX"/>
    <property type="match status" value="1"/>
</dbReference>
<dbReference type="EnsemblPlants" id="EMT26900">
    <property type="protein sequence ID" value="EMT26900"/>
    <property type="gene ID" value="F775_14621"/>
</dbReference>
<dbReference type="InterPro" id="IPR001810">
    <property type="entry name" value="F-box_dom"/>
</dbReference>
<proteinExistence type="predicted"/>
<dbReference type="Gene3D" id="1.20.1280.50">
    <property type="match status" value="1"/>
</dbReference>